<feature type="chain" id="PRO_5010157916" evidence="1">
    <location>
        <begin position="23"/>
        <end position="88"/>
    </location>
</feature>
<dbReference type="NCBIfam" id="TIGR00426">
    <property type="entry name" value="competence protein ComEA helix-hairpin-helix repeat region"/>
    <property type="match status" value="1"/>
</dbReference>
<reference evidence="4" key="1">
    <citation type="submission" date="2016-10" db="EMBL/GenBank/DDBJ databases">
        <authorList>
            <person name="Varghese N."/>
        </authorList>
    </citation>
    <scope>NUCLEOTIDE SEQUENCE [LARGE SCALE GENOMIC DNA]</scope>
    <source>
        <strain evidence="4">HL 19</strain>
    </source>
</reference>
<dbReference type="SMART" id="SM00278">
    <property type="entry name" value="HhH1"/>
    <property type="match status" value="2"/>
</dbReference>
<dbReference type="SUPFAM" id="SSF47781">
    <property type="entry name" value="RuvA domain 2-like"/>
    <property type="match status" value="1"/>
</dbReference>
<evidence type="ECO:0000313" key="4">
    <source>
        <dbReference type="Proteomes" id="UP000183104"/>
    </source>
</evidence>
<dbReference type="STRING" id="381306.AN478_00995"/>
<dbReference type="RefSeq" id="WP_054964757.1">
    <property type="nucleotide sequence ID" value="NZ_FMUN01000007.1"/>
</dbReference>
<dbReference type="Gene3D" id="1.10.150.320">
    <property type="entry name" value="Photosystem II 12 kDa extrinsic protein"/>
    <property type="match status" value="1"/>
</dbReference>
<dbReference type="EMBL" id="FMUN01000007">
    <property type="protein sequence ID" value="SCY55542.1"/>
    <property type="molecule type" value="Genomic_DNA"/>
</dbReference>
<name>A0A1G5GVC9_9GAMM</name>
<dbReference type="OrthoDB" id="7510573at2"/>
<feature type="domain" description="Helix-hairpin-helix DNA-binding motif class 1" evidence="2">
    <location>
        <begin position="34"/>
        <end position="53"/>
    </location>
</feature>
<feature type="signal peptide" evidence="1">
    <location>
        <begin position="1"/>
        <end position="22"/>
    </location>
</feature>
<keyword evidence="4" id="KW-1185">Reference proteome</keyword>
<dbReference type="Proteomes" id="UP000183104">
    <property type="component" value="Unassembled WGS sequence"/>
</dbReference>
<proteinExistence type="predicted"/>
<organism evidence="3 4">
    <name type="scientific">Thiohalorhabdus denitrificans</name>
    <dbReference type="NCBI Taxonomy" id="381306"/>
    <lineage>
        <taxon>Bacteria</taxon>
        <taxon>Pseudomonadati</taxon>
        <taxon>Pseudomonadota</taxon>
        <taxon>Gammaproteobacteria</taxon>
        <taxon>Thiohalorhabdales</taxon>
        <taxon>Thiohalorhabdaceae</taxon>
        <taxon>Thiohalorhabdus</taxon>
    </lineage>
</organism>
<dbReference type="GO" id="GO:0015628">
    <property type="term" value="P:protein secretion by the type II secretion system"/>
    <property type="evidence" value="ECO:0007669"/>
    <property type="project" value="TreeGrafter"/>
</dbReference>
<feature type="domain" description="Helix-hairpin-helix DNA-binding motif class 1" evidence="2">
    <location>
        <begin position="64"/>
        <end position="83"/>
    </location>
</feature>
<evidence type="ECO:0000313" key="3">
    <source>
        <dbReference type="EMBL" id="SCY55542.1"/>
    </source>
</evidence>
<dbReference type="PANTHER" id="PTHR21180">
    <property type="entry name" value="ENDONUCLEASE/EXONUCLEASE/PHOSPHATASE FAMILY DOMAIN-CONTAINING PROTEIN 1"/>
    <property type="match status" value="1"/>
</dbReference>
<dbReference type="PANTHER" id="PTHR21180:SF32">
    <property type="entry name" value="ENDONUCLEASE_EXONUCLEASE_PHOSPHATASE FAMILY DOMAIN-CONTAINING PROTEIN 1"/>
    <property type="match status" value="1"/>
</dbReference>
<dbReference type="GO" id="GO:0015627">
    <property type="term" value="C:type II protein secretion system complex"/>
    <property type="evidence" value="ECO:0007669"/>
    <property type="project" value="TreeGrafter"/>
</dbReference>
<dbReference type="InterPro" id="IPR004509">
    <property type="entry name" value="Competence_ComEA_HhH"/>
</dbReference>
<gene>
    <name evidence="3" type="ORF">SAMN05661077_2470</name>
</gene>
<dbReference type="GO" id="GO:0006281">
    <property type="term" value="P:DNA repair"/>
    <property type="evidence" value="ECO:0007669"/>
    <property type="project" value="InterPro"/>
</dbReference>
<dbReference type="InterPro" id="IPR051675">
    <property type="entry name" value="Endo/Exo/Phosphatase_dom_1"/>
</dbReference>
<evidence type="ECO:0000259" key="2">
    <source>
        <dbReference type="SMART" id="SM00278"/>
    </source>
</evidence>
<evidence type="ECO:0000256" key="1">
    <source>
        <dbReference type="SAM" id="SignalP"/>
    </source>
</evidence>
<protein>
    <submittedName>
        <fullName evidence="3">Competence protein ComEA</fullName>
    </submittedName>
</protein>
<dbReference type="InterPro" id="IPR010994">
    <property type="entry name" value="RuvA_2-like"/>
</dbReference>
<dbReference type="Pfam" id="PF12836">
    <property type="entry name" value="HHH_3"/>
    <property type="match status" value="1"/>
</dbReference>
<dbReference type="GO" id="GO:0003677">
    <property type="term" value="F:DNA binding"/>
    <property type="evidence" value="ECO:0007669"/>
    <property type="project" value="InterPro"/>
</dbReference>
<dbReference type="InterPro" id="IPR003583">
    <property type="entry name" value="Hlx-hairpin-Hlx_DNA-bd_motif"/>
</dbReference>
<sequence>MRQHLIALVLGLAACLPVAGQAAEPLDINEANAEELTALNGVGEVLAERIVTYREDNDGFDSVAELEEVNGIGAKTLESLQEGVTVGD</sequence>
<dbReference type="AlphaFoldDB" id="A0A1G5GVC9"/>
<keyword evidence="1" id="KW-0732">Signal</keyword>
<dbReference type="PROSITE" id="PS51257">
    <property type="entry name" value="PROKAR_LIPOPROTEIN"/>
    <property type="match status" value="1"/>
</dbReference>
<accession>A0A1G5GVC9</accession>